<evidence type="ECO:0000313" key="2">
    <source>
        <dbReference type="Proteomes" id="UP001500368"/>
    </source>
</evidence>
<accession>A0ABP9G169</accession>
<dbReference type="InterPro" id="IPR021391">
    <property type="entry name" value="DUF3027"/>
</dbReference>
<dbReference type="EMBL" id="BAABLW010000007">
    <property type="protein sequence ID" value="GAA4917809.1"/>
    <property type="molecule type" value="Genomic_DNA"/>
</dbReference>
<dbReference type="Proteomes" id="UP001500368">
    <property type="component" value="Unassembled WGS sequence"/>
</dbReference>
<keyword evidence="2" id="KW-1185">Reference proteome</keyword>
<proteinExistence type="predicted"/>
<sequence>MPSYKKDALLTEAVDTAREALAEITPVEQIGEHLSAVADGERLITHRFTALKPGYTGWEWFVTLARAPRSKKVTICELGLLPGTGALLAPEWVPWSARVSDSEKVQDTAETPA</sequence>
<evidence type="ECO:0000313" key="1">
    <source>
        <dbReference type="EMBL" id="GAA4917809.1"/>
    </source>
</evidence>
<dbReference type="Pfam" id="PF11228">
    <property type="entry name" value="DUF3027"/>
    <property type="match status" value="1"/>
</dbReference>
<name>A0ABP9G169_9MICC</name>
<organism evidence="1 2">
    <name type="scientific">Nesterenkonia rhizosphaerae</name>
    <dbReference type="NCBI Taxonomy" id="1348272"/>
    <lineage>
        <taxon>Bacteria</taxon>
        <taxon>Bacillati</taxon>
        <taxon>Actinomycetota</taxon>
        <taxon>Actinomycetes</taxon>
        <taxon>Micrococcales</taxon>
        <taxon>Micrococcaceae</taxon>
        <taxon>Nesterenkonia</taxon>
    </lineage>
</organism>
<reference evidence="2" key="1">
    <citation type="journal article" date="2019" name="Int. J. Syst. Evol. Microbiol.">
        <title>The Global Catalogue of Microorganisms (GCM) 10K type strain sequencing project: providing services to taxonomists for standard genome sequencing and annotation.</title>
        <authorList>
            <consortium name="The Broad Institute Genomics Platform"/>
            <consortium name="The Broad Institute Genome Sequencing Center for Infectious Disease"/>
            <person name="Wu L."/>
            <person name="Ma J."/>
        </authorList>
    </citation>
    <scope>NUCLEOTIDE SEQUENCE [LARGE SCALE GENOMIC DNA]</scope>
    <source>
        <strain evidence="2">JCM 19129</strain>
    </source>
</reference>
<gene>
    <name evidence="1" type="ORF">GCM10025790_11530</name>
</gene>
<protein>
    <recommendedName>
        <fullName evidence="3">DUF3027 domain-containing protein</fullName>
    </recommendedName>
</protein>
<dbReference type="RefSeq" id="WP_345477119.1">
    <property type="nucleotide sequence ID" value="NZ_BAABLW010000007.1"/>
</dbReference>
<comment type="caution">
    <text evidence="1">The sequence shown here is derived from an EMBL/GenBank/DDBJ whole genome shotgun (WGS) entry which is preliminary data.</text>
</comment>
<evidence type="ECO:0008006" key="3">
    <source>
        <dbReference type="Google" id="ProtNLM"/>
    </source>
</evidence>